<gene>
    <name evidence="2" type="ORF">MAM1_0204c07946</name>
</gene>
<protein>
    <recommendedName>
        <fullName evidence="4">HypA-like protein</fullName>
    </recommendedName>
</protein>
<dbReference type="AlphaFoldDB" id="A0A0C9MLL8"/>
<dbReference type="GO" id="GO:0016491">
    <property type="term" value="F:oxidoreductase activity"/>
    <property type="evidence" value="ECO:0007669"/>
    <property type="project" value="UniProtKB-KW"/>
</dbReference>
<dbReference type="STRING" id="91626.A0A0C9MLL8"/>
<accession>A0A0C9MLL8</accession>
<organism evidence="2">
    <name type="scientific">Mucor ambiguus</name>
    <dbReference type="NCBI Taxonomy" id="91626"/>
    <lineage>
        <taxon>Eukaryota</taxon>
        <taxon>Fungi</taxon>
        <taxon>Fungi incertae sedis</taxon>
        <taxon>Mucoromycota</taxon>
        <taxon>Mucoromycotina</taxon>
        <taxon>Mucoromycetes</taxon>
        <taxon>Mucorales</taxon>
        <taxon>Mucorineae</taxon>
        <taxon>Mucoraceae</taxon>
        <taxon>Mucor</taxon>
    </lineage>
</organism>
<name>A0A0C9MLL8_9FUNG</name>
<dbReference type="Proteomes" id="UP000053815">
    <property type="component" value="Unassembled WGS sequence"/>
</dbReference>
<dbReference type="PANTHER" id="PTHR35870">
    <property type="entry name" value="PROTEIN, PUTATIVE (AFU_ORTHOLOGUE AFUA_5G03330)-RELATED"/>
    <property type="match status" value="1"/>
</dbReference>
<keyword evidence="3" id="KW-1185">Reference proteome</keyword>
<dbReference type="PANTHER" id="PTHR35870:SF1">
    <property type="entry name" value="PROTEIN, PUTATIVE (AFU_ORTHOLOGUE AFUA_5G03330)-RELATED"/>
    <property type="match status" value="1"/>
</dbReference>
<reference evidence="2" key="1">
    <citation type="submission" date="2014-09" db="EMBL/GenBank/DDBJ databases">
        <title>Draft genome sequence of an oleaginous Mucoromycotina fungus Mucor ambiguus NBRC6742.</title>
        <authorList>
            <person name="Takeda I."/>
            <person name="Yamane N."/>
            <person name="Morita T."/>
            <person name="Tamano K."/>
            <person name="Machida M."/>
            <person name="Baker S."/>
            <person name="Koike H."/>
        </authorList>
    </citation>
    <scope>NUCLEOTIDE SEQUENCE</scope>
    <source>
        <strain evidence="2">NBRC 6742</strain>
    </source>
</reference>
<sequence length="491" mass="55174">MTSFKPNTPNKPETFSIIVPGITPDAALLSEQLLQKNNKEFHIFFNEKKFHNHLIHHLLAAYSLGASKQKLQEIFDDHAKDQRPLPPSVGTITRENYTKFLGRADAYTSFLTFFQYEVEKNGSIDTVRRWVWSGDMLARTVGGAYHPLIHIGYGLEFGIPGIVAEGLAMASCTEPNFVKIVPDQPHLNTSAMVPAQAQSYAENATSTARGYVNTFVDQLANQITTRFGIHDDTAATTTSEQANRDVNAASSSDDDVPVFLKENSLFHILNKIRKDPVFDNAADFKDQNKMQTLLKNKEALDRINHYVNQWPVNDNSKDIQVKFKELYTCIALAVGSTGLRDDHPGVLKLDFFLMHALTSSEFLHQFISRITPTESVSLLHAHLAITIFYYITRGRPNFNIEALLAYKSPSNVASSNNNWLPVFDKALSCQEPHVIKTVRSCAVAQVMYGPHEDSRLNAVWLQIAQMAVDKDGHWDFSGLGFDQDWESSEKH</sequence>
<proteinExistence type="predicted"/>
<evidence type="ECO:0000313" key="2">
    <source>
        <dbReference type="EMBL" id="GAN08434.1"/>
    </source>
</evidence>
<evidence type="ECO:0000256" key="1">
    <source>
        <dbReference type="ARBA" id="ARBA00023002"/>
    </source>
</evidence>
<dbReference type="InterPro" id="IPR025337">
    <property type="entry name" value="Questin_oxidase-like"/>
</dbReference>
<evidence type="ECO:0008006" key="4">
    <source>
        <dbReference type="Google" id="ProtNLM"/>
    </source>
</evidence>
<dbReference type="OrthoDB" id="10004862at2759"/>
<evidence type="ECO:0000313" key="3">
    <source>
        <dbReference type="Proteomes" id="UP000053815"/>
    </source>
</evidence>
<dbReference type="Pfam" id="PF14027">
    <property type="entry name" value="Questin_oxidase"/>
    <property type="match status" value="1"/>
</dbReference>
<dbReference type="EMBL" id="DF836493">
    <property type="protein sequence ID" value="GAN08434.1"/>
    <property type="molecule type" value="Genomic_DNA"/>
</dbReference>
<keyword evidence="1" id="KW-0560">Oxidoreductase</keyword>